<sequence length="268" mass="29601">MVVLEKREILAQNAKIVGSGETTIVLAHGYGADQSIWEYVLPELTKRCRVVVFDWNFGAAVDRHGSRETSKQSIFEAFSEDLVSLMDSMGLKNVVFLGHSMSGMVGCIASIKRPDLFRRLILLGASPRYLNSEDYEGGFERPHVEALFTSIESNFQTWARAFVGLVVGQDHPSEAAKFCKSLLRMGSDVALAMARVIFLSDLREVLHSVAVPCTVVNGTRDVVVPTSVSSYIQTRIKSEAALELLDFNGHFPQLTAHKALVNAIERLL</sequence>
<protein>
    <recommendedName>
        <fullName evidence="3">AB hydrolase-1 domain-containing protein</fullName>
    </recommendedName>
</protein>
<dbReference type="FunFam" id="3.40.50.1820:FF:000042">
    <property type="entry name" value="probable strigolactone esterase DAD2"/>
    <property type="match status" value="1"/>
</dbReference>
<evidence type="ECO:0000256" key="2">
    <source>
        <dbReference type="ARBA" id="ARBA00022801"/>
    </source>
</evidence>
<name>A0A7I8LFQ1_SPIIN</name>
<dbReference type="EMBL" id="LR746278">
    <property type="protein sequence ID" value="CAA7408837.1"/>
    <property type="molecule type" value="Genomic_DNA"/>
</dbReference>
<comment type="similarity">
    <text evidence="1">Belongs to the AB hydrolase superfamily.</text>
</comment>
<dbReference type="AlphaFoldDB" id="A0A7I8LFQ1"/>
<dbReference type="Gene3D" id="3.40.50.1820">
    <property type="entry name" value="alpha/beta hydrolase"/>
    <property type="match status" value="1"/>
</dbReference>
<dbReference type="Pfam" id="PF12697">
    <property type="entry name" value="Abhydrolase_6"/>
    <property type="match status" value="1"/>
</dbReference>
<evidence type="ECO:0000313" key="4">
    <source>
        <dbReference type="EMBL" id="CAA7408837.1"/>
    </source>
</evidence>
<gene>
    <name evidence="4" type="ORF">SI8410_15019515</name>
</gene>
<evidence type="ECO:0000259" key="3">
    <source>
        <dbReference type="Pfam" id="PF12697"/>
    </source>
</evidence>
<dbReference type="InterPro" id="IPR000073">
    <property type="entry name" value="AB_hydrolase_1"/>
</dbReference>
<dbReference type="OrthoDB" id="408373at2759"/>
<dbReference type="GO" id="GO:0016787">
    <property type="term" value="F:hydrolase activity"/>
    <property type="evidence" value="ECO:0007669"/>
    <property type="project" value="UniProtKB-KW"/>
</dbReference>
<reference evidence="4" key="1">
    <citation type="submission" date="2020-02" db="EMBL/GenBank/DDBJ databases">
        <authorList>
            <person name="Scholz U."/>
            <person name="Mascher M."/>
            <person name="Fiebig A."/>
        </authorList>
    </citation>
    <scope>NUCLEOTIDE SEQUENCE</scope>
</reference>
<evidence type="ECO:0000313" key="5">
    <source>
        <dbReference type="Proteomes" id="UP000663760"/>
    </source>
</evidence>
<keyword evidence="5" id="KW-1185">Reference proteome</keyword>
<dbReference type="PANTHER" id="PTHR43039">
    <property type="entry name" value="ESTERASE-RELATED"/>
    <property type="match status" value="1"/>
</dbReference>
<organism evidence="4 5">
    <name type="scientific">Spirodela intermedia</name>
    <name type="common">Intermediate duckweed</name>
    <dbReference type="NCBI Taxonomy" id="51605"/>
    <lineage>
        <taxon>Eukaryota</taxon>
        <taxon>Viridiplantae</taxon>
        <taxon>Streptophyta</taxon>
        <taxon>Embryophyta</taxon>
        <taxon>Tracheophyta</taxon>
        <taxon>Spermatophyta</taxon>
        <taxon>Magnoliopsida</taxon>
        <taxon>Liliopsida</taxon>
        <taxon>Araceae</taxon>
        <taxon>Lemnoideae</taxon>
        <taxon>Spirodela</taxon>
    </lineage>
</organism>
<keyword evidence="2" id="KW-0378">Hydrolase</keyword>
<feature type="domain" description="AB hydrolase-1" evidence="3">
    <location>
        <begin position="24"/>
        <end position="262"/>
    </location>
</feature>
<dbReference type="SUPFAM" id="SSF53474">
    <property type="entry name" value="alpha/beta-Hydrolases"/>
    <property type="match status" value="1"/>
</dbReference>
<dbReference type="Proteomes" id="UP000663760">
    <property type="component" value="Chromosome 15"/>
</dbReference>
<evidence type="ECO:0000256" key="1">
    <source>
        <dbReference type="ARBA" id="ARBA00008645"/>
    </source>
</evidence>
<accession>A0A7I8LFQ1</accession>
<dbReference type="InterPro" id="IPR029058">
    <property type="entry name" value="AB_hydrolase_fold"/>
</dbReference>
<proteinExistence type="inferred from homology"/>